<feature type="transmembrane region" description="Helical" evidence="1">
    <location>
        <begin position="43"/>
        <end position="73"/>
    </location>
</feature>
<keyword evidence="1" id="KW-0472">Membrane</keyword>
<feature type="transmembrane region" description="Helical" evidence="1">
    <location>
        <begin position="120"/>
        <end position="139"/>
    </location>
</feature>
<organism evidence="3 4">
    <name type="scientific">Spirosoma sordidisoli</name>
    <dbReference type="NCBI Taxonomy" id="2502893"/>
    <lineage>
        <taxon>Bacteria</taxon>
        <taxon>Pseudomonadati</taxon>
        <taxon>Bacteroidota</taxon>
        <taxon>Cytophagia</taxon>
        <taxon>Cytophagales</taxon>
        <taxon>Cytophagaceae</taxon>
        <taxon>Spirosoma</taxon>
    </lineage>
</organism>
<dbReference type="AlphaFoldDB" id="A0A4Q2UWD8"/>
<comment type="caution">
    <text evidence="3">The sequence shown here is derived from an EMBL/GenBank/DDBJ whole genome shotgun (WGS) entry which is preliminary data.</text>
</comment>
<feature type="transmembrane region" description="Helical" evidence="1">
    <location>
        <begin position="80"/>
        <end position="100"/>
    </location>
</feature>
<keyword evidence="3" id="KW-0482">Metalloprotease</keyword>
<keyword evidence="3" id="KW-0645">Protease</keyword>
<dbReference type="EMBL" id="SBLB01000001">
    <property type="protein sequence ID" value="RYC72165.1"/>
    <property type="molecule type" value="Genomic_DNA"/>
</dbReference>
<evidence type="ECO:0000256" key="1">
    <source>
        <dbReference type="SAM" id="Phobius"/>
    </source>
</evidence>
<dbReference type="GO" id="GO:0006508">
    <property type="term" value="P:proteolysis"/>
    <property type="evidence" value="ECO:0007669"/>
    <property type="project" value="UniProtKB-KW"/>
</dbReference>
<evidence type="ECO:0000259" key="2">
    <source>
        <dbReference type="Pfam" id="PF02517"/>
    </source>
</evidence>
<dbReference type="Pfam" id="PF02517">
    <property type="entry name" value="Rce1-like"/>
    <property type="match status" value="1"/>
</dbReference>
<dbReference type="PANTHER" id="PTHR36435:SF1">
    <property type="entry name" value="CAAX AMINO TERMINAL PROTEASE FAMILY PROTEIN"/>
    <property type="match status" value="1"/>
</dbReference>
<proteinExistence type="predicted"/>
<reference evidence="3 4" key="1">
    <citation type="submission" date="2019-01" db="EMBL/GenBank/DDBJ databases">
        <title>Spirosoma flava sp. nov., a propanil-degrading bacterium isolated from herbicide-contaminated soil.</title>
        <authorList>
            <person name="Zhang L."/>
            <person name="Jiang J.-D."/>
        </authorList>
    </citation>
    <scope>NUCLEOTIDE SEQUENCE [LARGE SCALE GENOMIC DNA]</scope>
    <source>
        <strain evidence="3 4">TY50</strain>
    </source>
</reference>
<dbReference type="InterPro" id="IPR003675">
    <property type="entry name" value="Rce1/LyrA-like_dom"/>
</dbReference>
<evidence type="ECO:0000313" key="3">
    <source>
        <dbReference type="EMBL" id="RYC72165.1"/>
    </source>
</evidence>
<sequence>MRDAFTKDAIFSAVVCAPILEEILLRGIITDGFLKRYSPTQAIVWSAVIFGVMHLNPVQTVGATLLGLALGWLYYRTRSLWPCIFLHFVNNSIGSLGLYFDESPDMSVNYTQQWIGDNNLYVALLVVAAVSCYGVYRALDRILPQQPA</sequence>
<dbReference type="GO" id="GO:0008237">
    <property type="term" value="F:metallopeptidase activity"/>
    <property type="evidence" value="ECO:0007669"/>
    <property type="project" value="UniProtKB-KW"/>
</dbReference>
<evidence type="ECO:0000313" key="4">
    <source>
        <dbReference type="Proteomes" id="UP000290407"/>
    </source>
</evidence>
<dbReference type="InterPro" id="IPR052710">
    <property type="entry name" value="CAAX_protease"/>
</dbReference>
<gene>
    <name evidence="3" type="ORF">EQG79_01975</name>
</gene>
<name>A0A4Q2UWD8_9BACT</name>
<keyword evidence="3" id="KW-0378">Hydrolase</keyword>
<dbReference type="PANTHER" id="PTHR36435">
    <property type="entry name" value="SLR1288 PROTEIN"/>
    <property type="match status" value="1"/>
</dbReference>
<feature type="domain" description="CAAX prenyl protease 2/Lysostaphin resistance protein A-like" evidence="2">
    <location>
        <begin position="10"/>
        <end position="92"/>
    </location>
</feature>
<protein>
    <submittedName>
        <fullName evidence="3">CPBP family intramembrane metalloprotease</fullName>
    </submittedName>
</protein>
<keyword evidence="1" id="KW-0812">Transmembrane</keyword>
<dbReference type="GO" id="GO:0004175">
    <property type="term" value="F:endopeptidase activity"/>
    <property type="evidence" value="ECO:0007669"/>
    <property type="project" value="UniProtKB-ARBA"/>
</dbReference>
<dbReference type="Proteomes" id="UP000290407">
    <property type="component" value="Unassembled WGS sequence"/>
</dbReference>
<keyword evidence="4" id="KW-1185">Reference proteome</keyword>
<dbReference type="GO" id="GO:0080120">
    <property type="term" value="P:CAAX-box protein maturation"/>
    <property type="evidence" value="ECO:0007669"/>
    <property type="project" value="UniProtKB-ARBA"/>
</dbReference>
<keyword evidence="1" id="KW-1133">Transmembrane helix</keyword>
<accession>A0A4Q2UWD8</accession>